<dbReference type="OrthoDB" id="6454021at2"/>
<evidence type="ECO:0000313" key="2">
    <source>
        <dbReference type="Proteomes" id="UP000215005"/>
    </source>
</evidence>
<dbReference type="Proteomes" id="UP000215005">
    <property type="component" value="Chromosome"/>
</dbReference>
<dbReference type="KEGG" id="ngv:CDO52_00900"/>
<dbReference type="AlphaFoldDB" id="A0A223S0B5"/>
<accession>A0A223S0B5</accession>
<reference evidence="1 2" key="1">
    <citation type="submission" date="2017-08" db="EMBL/GenBank/DDBJ databases">
        <title>The complete genome sequence of Nocardiopsis gilva YIM 90087.</title>
        <authorList>
            <person name="Yin M."/>
            <person name="Tang S."/>
        </authorList>
    </citation>
    <scope>NUCLEOTIDE SEQUENCE [LARGE SCALE GENOMIC DNA]</scope>
    <source>
        <strain evidence="1 2">YIM 90087</strain>
    </source>
</reference>
<dbReference type="RefSeq" id="WP_017619536.1">
    <property type="nucleotide sequence ID" value="NZ_ANBG01000245.1"/>
</dbReference>
<gene>
    <name evidence="1" type="ORF">CDO52_00900</name>
</gene>
<keyword evidence="2" id="KW-1185">Reference proteome</keyword>
<name>A0A223S0B5_9ACTN</name>
<organism evidence="1 2">
    <name type="scientific">Nocardiopsis gilva YIM 90087</name>
    <dbReference type="NCBI Taxonomy" id="1235441"/>
    <lineage>
        <taxon>Bacteria</taxon>
        <taxon>Bacillati</taxon>
        <taxon>Actinomycetota</taxon>
        <taxon>Actinomycetes</taxon>
        <taxon>Streptosporangiales</taxon>
        <taxon>Nocardiopsidaceae</taxon>
        <taxon>Nocardiopsis</taxon>
    </lineage>
</organism>
<protein>
    <submittedName>
        <fullName evidence="1">Uncharacterized protein</fullName>
    </submittedName>
</protein>
<proteinExistence type="predicted"/>
<evidence type="ECO:0000313" key="1">
    <source>
        <dbReference type="EMBL" id="ASU81537.1"/>
    </source>
</evidence>
<sequence>MGYDMTWENDSDQDGSYFRLNIFGMARYAEAMYRLGMLYPADPGAFPEAHDHGTTWEHVDAVQDLEGGDGGRVVSGPAAAAARAYLDQVNAHLAQHPGEAAGIPSFKFSTNDGWHVTPEECRAAVKAARDATPNQLDANFADGDRQYWDEWIAYLERAADHGGFRVF</sequence>
<dbReference type="EMBL" id="CP022753">
    <property type="protein sequence ID" value="ASU81537.1"/>
    <property type="molecule type" value="Genomic_DNA"/>
</dbReference>